<reference evidence="2" key="1">
    <citation type="submission" date="2020-11" db="EMBL/GenBank/DDBJ databases">
        <title>Isolation and identification of active actinomycetes.</title>
        <authorList>
            <person name="Sun X."/>
        </authorList>
    </citation>
    <scope>NUCLEOTIDE SEQUENCE</scope>
    <source>
        <strain evidence="2">NEAU-A11</strain>
    </source>
</reference>
<dbReference type="Pfam" id="PF00480">
    <property type="entry name" value="ROK"/>
    <property type="match status" value="1"/>
</dbReference>
<dbReference type="InterPro" id="IPR036388">
    <property type="entry name" value="WH-like_DNA-bd_sf"/>
</dbReference>
<dbReference type="PANTHER" id="PTHR18964">
    <property type="entry name" value="ROK (REPRESSOR, ORF, KINASE) FAMILY"/>
    <property type="match status" value="1"/>
</dbReference>
<protein>
    <submittedName>
        <fullName evidence="2">ROK family protein</fullName>
    </submittedName>
</protein>
<evidence type="ECO:0000313" key="2">
    <source>
        <dbReference type="EMBL" id="MBG0568936.1"/>
    </source>
</evidence>
<dbReference type="SUPFAM" id="SSF46785">
    <property type="entry name" value="Winged helix' DNA-binding domain"/>
    <property type="match status" value="1"/>
</dbReference>
<dbReference type="Proteomes" id="UP000598146">
    <property type="component" value="Unassembled WGS sequence"/>
</dbReference>
<dbReference type="EMBL" id="JADQTO010000048">
    <property type="protein sequence ID" value="MBG0568936.1"/>
    <property type="molecule type" value="Genomic_DNA"/>
</dbReference>
<dbReference type="RefSeq" id="WP_196420704.1">
    <property type="nucleotide sequence ID" value="NZ_JADQTO010000048.1"/>
</dbReference>
<dbReference type="Gene3D" id="3.30.420.40">
    <property type="match status" value="2"/>
</dbReference>
<evidence type="ECO:0000313" key="3">
    <source>
        <dbReference type="Proteomes" id="UP000598146"/>
    </source>
</evidence>
<keyword evidence="3" id="KW-1185">Reference proteome</keyword>
<dbReference type="SUPFAM" id="SSF53067">
    <property type="entry name" value="Actin-like ATPase domain"/>
    <property type="match status" value="1"/>
</dbReference>
<dbReference type="Gene3D" id="1.10.10.10">
    <property type="entry name" value="Winged helix-like DNA-binding domain superfamily/Winged helix DNA-binding domain"/>
    <property type="match status" value="1"/>
</dbReference>
<accession>A0A931G5K0</accession>
<dbReference type="PROSITE" id="PS01125">
    <property type="entry name" value="ROK"/>
    <property type="match status" value="1"/>
</dbReference>
<dbReference type="InterPro" id="IPR043129">
    <property type="entry name" value="ATPase_NBD"/>
</dbReference>
<evidence type="ECO:0000256" key="1">
    <source>
        <dbReference type="ARBA" id="ARBA00006479"/>
    </source>
</evidence>
<name>A0A931G5K0_9ACTN</name>
<comment type="similarity">
    <text evidence="1">Belongs to the ROK (NagC/XylR) family.</text>
</comment>
<dbReference type="PANTHER" id="PTHR18964:SF149">
    <property type="entry name" value="BIFUNCTIONAL UDP-N-ACETYLGLUCOSAMINE 2-EPIMERASE_N-ACETYLMANNOSAMINE KINASE"/>
    <property type="match status" value="1"/>
</dbReference>
<dbReference type="InterPro" id="IPR000600">
    <property type="entry name" value="ROK"/>
</dbReference>
<sequence length="392" mass="39734">MTTRSTELLRVVHHRPGVTRADAARLLGVGTGAATELVTKLSRANLLVQAPATPSGARGRPTTVLLPHPEGPLVLAVAIYHEAWRIDVVELGGTTTASRTGRHATTDWVAVRTAVAAAIDELRTRYGPRARAIGISVPGTVSRTFRLDASGLHWHDVDLTELWPTADVFVAGNDATLAATAESSRGAAAGASLALHVRVEGGLGGAMVENGRPVIGARGAAGEFGHMPFGDPAIRCPCGAHGCWSSVVDGGALARLLGDRPPRDPITYARRVIATARAALPATAAAAASGPGPAAGDAEAALAAVQVVGAALGRGIAGLVNGLDADLVTVGGLGADLLATVPDAIHAAYHDGLMTIHRDAPPPVLPATLGDDDGPVAGAAEEAWSALFPRLA</sequence>
<gene>
    <name evidence="2" type="ORF">I4J89_46735</name>
</gene>
<organism evidence="2 3">
    <name type="scientific">Actinoplanes aureus</name>
    <dbReference type="NCBI Taxonomy" id="2792083"/>
    <lineage>
        <taxon>Bacteria</taxon>
        <taxon>Bacillati</taxon>
        <taxon>Actinomycetota</taxon>
        <taxon>Actinomycetes</taxon>
        <taxon>Micromonosporales</taxon>
        <taxon>Micromonosporaceae</taxon>
        <taxon>Actinoplanes</taxon>
    </lineage>
</organism>
<proteinExistence type="inferred from homology"/>
<comment type="caution">
    <text evidence="2">The sequence shown here is derived from an EMBL/GenBank/DDBJ whole genome shotgun (WGS) entry which is preliminary data.</text>
</comment>
<dbReference type="AlphaFoldDB" id="A0A931G5K0"/>
<dbReference type="InterPro" id="IPR036390">
    <property type="entry name" value="WH_DNA-bd_sf"/>
</dbReference>
<dbReference type="InterPro" id="IPR049874">
    <property type="entry name" value="ROK_cs"/>
</dbReference>